<dbReference type="EMBL" id="JEMX01000025">
    <property type="protein sequence ID" value="EXI81203.1"/>
    <property type="molecule type" value="Genomic_DNA"/>
</dbReference>
<evidence type="ECO:0000313" key="1">
    <source>
        <dbReference type="EMBL" id="EXI81203.1"/>
    </source>
</evidence>
<accession>A0A011NEU8</accession>
<proteinExistence type="predicted"/>
<name>A0A011NEU8_9PROT</name>
<dbReference type="Gene3D" id="2.160.20.10">
    <property type="entry name" value="Single-stranded right-handed beta-helix, Pectin lyase-like"/>
    <property type="match status" value="1"/>
</dbReference>
<organism evidence="1 2">
    <name type="scientific">Candidatus Accumulibacter appositus</name>
    <dbReference type="NCBI Taxonomy" id="1454003"/>
    <lineage>
        <taxon>Bacteria</taxon>
        <taxon>Pseudomonadati</taxon>
        <taxon>Pseudomonadota</taxon>
        <taxon>Betaproteobacteria</taxon>
        <taxon>Candidatus Accumulibacter</taxon>
    </lineage>
</organism>
<dbReference type="AlphaFoldDB" id="A0A011NEU8"/>
<dbReference type="STRING" id="1454003.AW10_01217"/>
<gene>
    <name evidence="1" type="ORF">AW10_01217</name>
</gene>
<dbReference type="PATRIC" id="fig|1454003.3.peg.1253"/>
<dbReference type="Proteomes" id="UP000021816">
    <property type="component" value="Unassembled WGS sequence"/>
</dbReference>
<dbReference type="InterPro" id="IPR011050">
    <property type="entry name" value="Pectin_lyase_fold/virulence"/>
</dbReference>
<dbReference type="InterPro" id="IPR012334">
    <property type="entry name" value="Pectin_lyas_fold"/>
</dbReference>
<dbReference type="SUPFAM" id="SSF51126">
    <property type="entry name" value="Pectin lyase-like"/>
    <property type="match status" value="1"/>
</dbReference>
<sequence>MVEGFHVQAPYWTFENLTIIGVCENDSACEHAFHVVGAGAHFVARNNTIMDFNAHLKVNGAGGRFPDHGRVERNSLTNGRVRSTNNPVTPIDVVGANDWSITDNLIADFIKSGGDETSYGVFAKGAGERTRIERNVVLCEFLLSGHAGRRIGMSFGGGGTSSDACRDGRCIVEQAGGVMTSNLVAYCSDQGVYLNKAATSLLTHNTLIDTAGITVRFPESTAEVSGNLVDGVIVARDGSLLRAEDNIVTANAWLYLGLHPVRRLMANWALLDLAWQTEAPRRSHTADTDHDLCGTSRSSTPTYGAFEDFVRCTDRQAPSPAATRLR</sequence>
<reference evidence="1 2" key="1">
    <citation type="submission" date="2014-02" db="EMBL/GenBank/DDBJ databases">
        <title>Expanding our view of genomic diversity in Candidatus Accumulibacter clades.</title>
        <authorList>
            <person name="Skennerton C.T."/>
            <person name="Barr J.J."/>
            <person name="Slater F.R."/>
            <person name="Bond P.L."/>
            <person name="Tyson G.W."/>
        </authorList>
    </citation>
    <scope>NUCLEOTIDE SEQUENCE [LARGE SCALE GENOMIC DNA]</scope>
    <source>
        <strain evidence="2">BA-92</strain>
    </source>
</reference>
<evidence type="ECO:0000313" key="2">
    <source>
        <dbReference type="Proteomes" id="UP000021816"/>
    </source>
</evidence>
<protein>
    <submittedName>
        <fullName evidence="1">Uncharacterized protein</fullName>
    </submittedName>
</protein>
<comment type="caution">
    <text evidence="1">The sequence shown here is derived from an EMBL/GenBank/DDBJ whole genome shotgun (WGS) entry which is preliminary data.</text>
</comment>